<proteinExistence type="predicted"/>
<feature type="compositionally biased region" description="Basic and acidic residues" evidence="1">
    <location>
        <begin position="117"/>
        <end position="129"/>
    </location>
</feature>
<keyword evidence="2" id="KW-0472">Membrane</keyword>
<name>A0A433NQP0_CHLFR</name>
<dbReference type="Pfam" id="PF08239">
    <property type="entry name" value="SH3_3"/>
    <property type="match status" value="1"/>
</dbReference>
<dbReference type="STRING" id="211165.GCA_000317285_04604"/>
<dbReference type="Proteomes" id="UP000268857">
    <property type="component" value="Unassembled WGS sequence"/>
</dbReference>
<keyword evidence="2" id="KW-0812">Transmembrane</keyword>
<dbReference type="Gene3D" id="2.30.30.40">
    <property type="entry name" value="SH3 Domains"/>
    <property type="match status" value="1"/>
</dbReference>
<feature type="domain" description="SH3b" evidence="3">
    <location>
        <begin position="136"/>
        <end position="203"/>
    </location>
</feature>
<dbReference type="OrthoDB" id="573524at2"/>
<evidence type="ECO:0000256" key="1">
    <source>
        <dbReference type="SAM" id="MobiDB-lite"/>
    </source>
</evidence>
<evidence type="ECO:0000313" key="5">
    <source>
        <dbReference type="Proteomes" id="UP000268857"/>
    </source>
</evidence>
<evidence type="ECO:0000259" key="3">
    <source>
        <dbReference type="PROSITE" id="PS51781"/>
    </source>
</evidence>
<gene>
    <name evidence="4" type="ORF">PCC6912_09760</name>
</gene>
<accession>A0A433NQP0</accession>
<feature type="compositionally biased region" description="Polar residues" evidence="1">
    <location>
        <begin position="87"/>
        <end position="109"/>
    </location>
</feature>
<dbReference type="AlphaFoldDB" id="A0A433NQP0"/>
<keyword evidence="2" id="KW-1133">Transmembrane helix</keyword>
<feature type="transmembrane region" description="Helical" evidence="2">
    <location>
        <begin position="36"/>
        <end position="61"/>
    </location>
</feature>
<reference evidence="4 5" key="1">
    <citation type="journal article" date="2019" name="Genome Biol. Evol.">
        <title>Day and night: Metabolic profiles and evolutionary relationships of six axenic non-marine cyanobacteria.</title>
        <authorList>
            <person name="Will S.E."/>
            <person name="Henke P."/>
            <person name="Boedeker C."/>
            <person name="Huang S."/>
            <person name="Brinkmann H."/>
            <person name="Rohde M."/>
            <person name="Jarek M."/>
            <person name="Friedl T."/>
            <person name="Seufert S."/>
            <person name="Schumacher M."/>
            <person name="Overmann J."/>
            <person name="Neumann-Schaal M."/>
            <person name="Petersen J."/>
        </authorList>
    </citation>
    <scope>NUCLEOTIDE SEQUENCE [LARGE SCALE GENOMIC DNA]</scope>
    <source>
        <strain evidence="4 5">PCC 6912</strain>
    </source>
</reference>
<dbReference type="InterPro" id="IPR003646">
    <property type="entry name" value="SH3-like_bac-type"/>
</dbReference>
<dbReference type="EMBL" id="RSCJ01000002">
    <property type="protein sequence ID" value="RUR86151.1"/>
    <property type="molecule type" value="Genomic_DNA"/>
</dbReference>
<dbReference type="PROSITE" id="PS51781">
    <property type="entry name" value="SH3B"/>
    <property type="match status" value="1"/>
</dbReference>
<evidence type="ECO:0000313" key="4">
    <source>
        <dbReference type="EMBL" id="RUR86151.1"/>
    </source>
</evidence>
<sequence>MTFNFFIDETKSASTIVIIPISYLYNPEVVNMLVGILKFVLGFLLAIAILIGGGVATALYLMNRISALPAKPIYANDKPAVKAQAPKPNNQTSKEQVKTSSGAFIQESPSPNPSSTEKPKEELKTEESPKPLPSGAYQARVTWQQGLTMRKEPTADAERVGGVGFNQKVIILEESSDKAWQKIRLEDGTQEGWIKAGNTQKVDEQENTQ</sequence>
<keyword evidence="5" id="KW-1185">Reference proteome</keyword>
<feature type="region of interest" description="Disordered" evidence="1">
    <location>
        <begin position="81"/>
        <end position="137"/>
    </location>
</feature>
<dbReference type="RefSeq" id="WP_016874838.1">
    <property type="nucleotide sequence ID" value="NZ_AJLN01000112.1"/>
</dbReference>
<protein>
    <recommendedName>
        <fullName evidence="3">SH3b domain-containing protein</fullName>
    </recommendedName>
</protein>
<organism evidence="4 5">
    <name type="scientific">Chlorogloeopsis fritschii PCC 6912</name>
    <dbReference type="NCBI Taxonomy" id="211165"/>
    <lineage>
        <taxon>Bacteria</taxon>
        <taxon>Bacillati</taxon>
        <taxon>Cyanobacteriota</taxon>
        <taxon>Cyanophyceae</taxon>
        <taxon>Nostocales</taxon>
        <taxon>Chlorogloeopsidaceae</taxon>
        <taxon>Chlorogloeopsis</taxon>
    </lineage>
</organism>
<evidence type="ECO:0000256" key="2">
    <source>
        <dbReference type="SAM" id="Phobius"/>
    </source>
</evidence>
<comment type="caution">
    <text evidence="4">The sequence shown here is derived from an EMBL/GenBank/DDBJ whole genome shotgun (WGS) entry which is preliminary data.</text>
</comment>